<name>A0A0F8YUE0_9ZZZZ</name>
<sequence>FEPEKLNWSKNVMNEEELIQAGFRANREPIPGDWDYEHHMPDTPENEWDLIRARAKELGIKTHAKKREQIEAEIADVEFHEQEKENE</sequence>
<feature type="non-terminal residue" evidence="1">
    <location>
        <position position="1"/>
    </location>
</feature>
<accession>A0A0F8YUE0</accession>
<gene>
    <name evidence="1" type="ORF">LCGC14_2776750</name>
</gene>
<comment type="caution">
    <text evidence="1">The sequence shown here is derived from an EMBL/GenBank/DDBJ whole genome shotgun (WGS) entry which is preliminary data.</text>
</comment>
<protein>
    <submittedName>
        <fullName evidence="1">Uncharacterized protein</fullName>
    </submittedName>
</protein>
<dbReference type="AlphaFoldDB" id="A0A0F8YUE0"/>
<reference evidence="1" key="1">
    <citation type="journal article" date="2015" name="Nature">
        <title>Complex archaea that bridge the gap between prokaryotes and eukaryotes.</title>
        <authorList>
            <person name="Spang A."/>
            <person name="Saw J.H."/>
            <person name="Jorgensen S.L."/>
            <person name="Zaremba-Niedzwiedzka K."/>
            <person name="Martijn J."/>
            <person name="Lind A.E."/>
            <person name="van Eijk R."/>
            <person name="Schleper C."/>
            <person name="Guy L."/>
            <person name="Ettema T.J."/>
        </authorList>
    </citation>
    <scope>NUCLEOTIDE SEQUENCE</scope>
</reference>
<dbReference type="EMBL" id="LAZR01051469">
    <property type="protein sequence ID" value="KKK85093.1"/>
    <property type="molecule type" value="Genomic_DNA"/>
</dbReference>
<proteinExistence type="predicted"/>
<evidence type="ECO:0000313" key="1">
    <source>
        <dbReference type="EMBL" id="KKK85093.1"/>
    </source>
</evidence>
<organism evidence="1">
    <name type="scientific">marine sediment metagenome</name>
    <dbReference type="NCBI Taxonomy" id="412755"/>
    <lineage>
        <taxon>unclassified sequences</taxon>
        <taxon>metagenomes</taxon>
        <taxon>ecological metagenomes</taxon>
    </lineage>
</organism>